<dbReference type="HOGENOM" id="CLU_1557659_0_0_1"/>
<feature type="region of interest" description="Disordered" evidence="1">
    <location>
        <begin position="74"/>
        <end position="96"/>
    </location>
</feature>
<proteinExistence type="predicted"/>
<dbReference type="Gramene" id="OB02G16080.1">
    <property type="protein sequence ID" value="OB02G16080.1"/>
    <property type="gene ID" value="OB02G16080"/>
</dbReference>
<evidence type="ECO:0000313" key="3">
    <source>
        <dbReference type="Proteomes" id="UP000006038"/>
    </source>
</evidence>
<protein>
    <submittedName>
        <fullName evidence="2">Uncharacterized protein</fullName>
    </submittedName>
</protein>
<dbReference type="Proteomes" id="UP000006038">
    <property type="component" value="Unassembled WGS sequence"/>
</dbReference>
<organism evidence="2">
    <name type="scientific">Oryza brachyantha</name>
    <name type="common">malo sina</name>
    <dbReference type="NCBI Taxonomy" id="4533"/>
    <lineage>
        <taxon>Eukaryota</taxon>
        <taxon>Viridiplantae</taxon>
        <taxon>Streptophyta</taxon>
        <taxon>Embryophyta</taxon>
        <taxon>Tracheophyta</taxon>
        <taxon>Spermatophyta</taxon>
        <taxon>Magnoliopsida</taxon>
        <taxon>Liliopsida</taxon>
        <taxon>Poales</taxon>
        <taxon>Poaceae</taxon>
        <taxon>BOP clade</taxon>
        <taxon>Oryzoideae</taxon>
        <taxon>Oryzeae</taxon>
        <taxon>Oryzinae</taxon>
        <taxon>Oryza</taxon>
    </lineage>
</organism>
<dbReference type="AlphaFoldDB" id="J3LAE1"/>
<reference evidence="2" key="1">
    <citation type="submission" date="2013-04" db="UniProtKB">
        <authorList>
            <consortium name="EnsemblPlants"/>
        </authorList>
    </citation>
    <scope>IDENTIFICATION</scope>
</reference>
<accession>J3LAE1</accession>
<name>J3LAE1_ORYBR</name>
<keyword evidence="3" id="KW-1185">Reference proteome</keyword>
<evidence type="ECO:0000256" key="1">
    <source>
        <dbReference type="SAM" id="MobiDB-lite"/>
    </source>
</evidence>
<dbReference type="EnsemblPlants" id="OB02G16080.1">
    <property type="protein sequence ID" value="OB02G16080.1"/>
    <property type="gene ID" value="OB02G16080"/>
</dbReference>
<sequence>MICIYGDGTGRVSDHHLVGAQVRSRIVEALVVVIPAHAASSPGAAEAAAAAAAEPGWGEVRQLEGGQNWVGSPVNALPAPSGQPAGTPRMPHAASRHGDAGRWGWMPGVRFGEPFTYFQALRFLARCGIGLFSHWHVRTGPVRVGCIDGEFLFLRFFFSKKFDDFRLSLRPR</sequence>
<evidence type="ECO:0000313" key="2">
    <source>
        <dbReference type="EnsemblPlants" id="OB02G16080.1"/>
    </source>
</evidence>